<dbReference type="Gene3D" id="1.10.1330.10">
    <property type="entry name" value="Dockerin domain"/>
    <property type="match status" value="1"/>
</dbReference>
<dbReference type="GO" id="GO:0000272">
    <property type="term" value="P:polysaccharide catabolic process"/>
    <property type="evidence" value="ECO:0007669"/>
    <property type="project" value="InterPro"/>
</dbReference>
<accession>A0A975BEV2</accession>
<feature type="signal peptide" evidence="1">
    <location>
        <begin position="1"/>
        <end position="29"/>
    </location>
</feature>
<dbReference type="SUPFAM" id="SSF49464">
    <property type="entry name" value="Carboxypeptidase regulatory domain-like"/>
    <property type="match status" value="1"/>
</dbReference>
<dbReference type="InterPro" id="IPR008969">
    <property type="entry name" value="CarboxyPept-like_regulatory"/>
</dbReference>
<dbReference type="Proteomes" id="UP000663720">
    <property type="component" value="Chromosome"/>
</dbReference>
<sequence>MKQKNFLNIGTKAALVFSILIFTVCSVIAEDSITNPEIVPSNLYGENRTAILQIHVNPQDGIKIPNVRAEIIAPVPASQYPVVSLEDDNNDGIYKGVYTEFNQQGDYIILFYADYNGGTYGPVQGTLSKTEPAADDYEDDDTYIRARSIFINTPESQHHNFHKSGDSDWVMFYGISGVQYTVRVDNQSDISDAVIEIYKPDGQTLILKSENNNTAGFSNSLYWSCPETEVYFVKLYNLNLDYYGETVSYDLEVIRPEAGDEGYIWGTVTIKNTDSNIYKARIKTKEGSGSAASDKDGIYEFKEEEGNYTLEAELEGYVKIELPVVIEKTKRTTINIEMIPIGDINGDSTIGLADAILALQIISDSTEISDIIILQAEVNEDMRIGLEDAIYILRKTAGML</sequence>
<keyword evidence="2" id="KW-0121">Carboxypeptidase</keyword>
<dbReference type="InterPro" id="IPR036439">
    <property type="entry name" value="Dockerin_dom_sf"/>
</dbReference>
<protein>
    <submittedName>
        <fullName evidence="2">Carboxypeptidase-like regulatory domain-containing protein</fullName>
    </submittedName>
</protein>
<dbReference type="Pfam" id="PF13715">
    <property type="entry name" value="CarbopepD_reg_2"/>
    <property type="match status" value="1"/>
</dbReference>
<keyword evidence="2" id="KW-0645">Protease</keyword>
<dbReference type="RefSeq" id="WP_207689606.1">
    <property type="nucleotide sequence ID" value="NZ_CP061799.1"/>
</dbReference>
<name>A0A975BEV2_9BACT</name>
<dbReference type="EMBL" id="CP061799">
    <property type="protein sequence ID" value="QTA83815.1"/>
    <property type="molecule type" value="Genomic_DNA"/>
</dbReference>
<reference evidence="2" key="1">
    <citation type="journal article" date="2021" name="Microb. Physiol.">
        <title>Proteogenomic Insights into the Physiology of Marine, Sulfate-Reducing, Filamentous Desulfonema limicola and Desulfonema magnum.</title>
        <authorList>
            <person name="Schnaars V."/>
            <person name="Wohlbrand L."/>
            <person name="Scheve S."/>
            <person name="Hinrichs C."/>
            <person name="Reinhardt R."/>
            <person name="Rabus R."/>
        </authorList>
    </citation>
    <scope>NUCLEOTIDE SEQUENCE</scope>
    <source>
        <strain evidence="2">5ac10</strain>
    </source>
</reference>
<organism evidence="2 3">
    <name type="scientific">Desulfonema limicola</name>
    <dbReference type="NCBI Taxonomy" id="45656"/>
    <lineage>
        <taxon>Bacteria</taxon>
        <taxon>Pseudomonadati</taxon>
        <taxon>Thermodesulfobacteriota</taxon>
        <taxon>Desulfobacteria</taxon>
        <taxon>Desulfobacterales</taxon>
        <taxon>Desulfococcaceae</taxon>
        <taxon>Desulfonema</taxon>
    </lineage>
</organism>
<dbReference type="AlphaFoldDB" id="A0A975BEV2"/>
<evidence type="ECO:0000313" key="2">
    <source>
        <dbReference type="EMBL" id="QTA83815.1"/>
    </source>
</evidence>
<dbReference type="SUPFAM" id="SSF63446">
    <property type="entry name" value="Type I dockerin domain"/>
    <property type="match status" value="1"/>
</dbReference>
<evidence type="ECO:0000313" key="3">
    <source>
        <dbReference type="Proteomes" id="UP000663720"/>
    </source>
</evidence>
<dbReference type="Gene3D" id="2.60.120.380">
    <property type="match status" value="1"/>
</dbReference>
<keyword evidence="3" id="KW-1185">Reference proteome</keyword>
<evidence type="ECO:0000256" key="1">
    <source>
        <dbReference type="SAM" id="SignalP"/>
    </source>
</evidence>
<dbReference type="KEGG" id="dli:dnl_62320"/>
<keyword evidence="1" id="KW-0732">Signal</keyword>
<dbReference type="GO" id="GO:0004180">
    <property type="term" value="F:carboxypeptidase activity"/>
    <property type="evidence" value="ECO:0007669"/>
    <property type="project" value="UniProtKB-KW"/>
</dbReference>
<gene>
    <name evidence="2" type="ORF">dnl_62320</name>
</gene>
<dbReference type="Gene3D" id="2.60.40.1120">
    <property type="entry name" value="Carboxypeptidase-like, regulatory domain"/>
    <property type="match status" value="1"/>
</dbReference>
<feature type="chain" id="PRO_5036718450" evidence="1">
    <location>
        <begin position="30"/>
        <end position="400"/>
    </location>
</feature>
<keyword evidence="2" id="KW-0378">Hydrolase</keyword>
<proteinExistence type="predicted"/>